<gene>
    <name evidence="1" type="ORF">LU635_05095</name>
</gene>
<accession>A0A9X1UVT3</accession>
<proteinExistence type="predicted"/>
<keyword evidence="2" id="KW-1185">Reference proteome</keyword>
<dbReference type="EMBL" id="JAJSON010000014">
    <property type="protein sequence ID" value="MCG9971006.1"/>
    <property type="molecule type" value="Genomic_DNA"/>
</dbReference>
<comment type="caution">
    <text evidence="1">The sequence shown here is derived from an EMBL/GenBank/DDBJ whole genome shotgun (WGS) entry which is preliminary data.</text>
</comment>
<reference evidence="1" key="1">
    <citation type="submission" date="2021-12" db="EMBL/GenBank/DDBJ databases">
        <title>Description of Gramella crocea sp. nov., a new bacterium isolated from activated sludge.</title>
        <authorList>
            <person name="Zhang X."/>
        </authorList>
    </citation>
    <scope>NUCLEOTIDE SEQUENCE</scope>
    <source>
        <strain evidence="1">YB25</strain>
    </source>
</reference>
<organism evidence="1 2">
    <name type="scientific">Christiangramia crocea</name>
    <dbReference type="NCBI Taxonomy" id="2904124"/>
    <lineage>
        <taxon>Bacteria</taxon>
        <taxon>Pseudomonadati</taxon>
        <taxon>Bacteroidota</taxon>
        <taxon>Flavobacteriia</taxon>
        <taxon>Flavobacteriales</taxon>
        <taxon>Flavobacteriaceae</taxon>
        <taxon>Christiangramia</taxon>
    </lineage>
</organism>
<name>A0A9X1UVT3_9FLAO</name>
<dbReference type="RefSeq" id="WP_240096882.1">
    <property type="nucleotide sequence ID" value="NZ_JAJSON010000014.1"/>
</dbReference>
<dbReference type="Proteomes" id="UP001139344">
    <property type="component" value="Unassembled WGS sequence"/>
</dbReference>
<evidence type="ECO:0000313" key="1">
    <source>
        <dbReference type="EMBL" id="MCG9971006.1"/>
    </source>
</evidence>
<dbReference type="AlphaFoldDB" id="A0A9X1UVT3"/>
<sequence length="74" mass="8300">MKKSTQEIQAEGQLAEDLLAEFGNKGMNSDACIMLYGKKWSVDFTTLKLFYDINDEGETINKATVSLTNIDFNT</sequence>
<evidence type="ECO:0000313" key="2">
    <source>
        <dbReference type="Proteomes" id="UP001139344"/>
    </source>
</evidence>
<protein>
    <submittedName>
        <fullName evidence="1">Uncharacterized protein</fullName>
    </submittedName>
</protein>